<keyword evidence="4" id="KW-1185">Reference proteome</keyword>
<organism evidence="3 4">
    <name type="scientific">Kribbella lupini</name>
    <dbReference type="NCBI Taxonomy" id="291602"/>
    <lineage>
        <taxon>Bacteria</taxon>
        <taxon>Bacillati</taxon>
        <taxon>Actinomycetota</taxon>
        <taxon>Actinomycetes</taxon>
        <taxon>Propionibacteriales</taxon>
        <taxon>Kribbellaceae</taxon>
        <taxon>Kribbella</taxon>
    </lineage>
</organism>
<gene>
    <name evidence="3" type="ORF">GCM10009741_30810</name>
</gene>
<dbReference type="Gene3D" id="3.20.20.70">
    <property type="entry name" value="Aldolase class I"/>
    <property type="match status" value="1"/>
</dbReference>
<feature type="domain" description="Cgl0159-like" evidence="2">
    <location>
        <begin position="129"/>
        <end position="380"/>
    </location>
</feature>
<evidence type="ECO:0000259" key="2">
    <source>
        <dbReference type="Pfam" id="PF22649"/>
    </source>
</evidence>
<comment type="caution">
    <text evidence="3">The sequence shown here is derived from an EMBL/GenBank/DDBJ whole genome shotgun (WGS) entry which is preliminary data.</text>
</comment>
<reference evidence="3 4" key="1">
    <citation type="journal article" date="2019" name="Int. J. Syst. Evol. Microbiol.">
        <title>The Global Catalogue of Microorganisms (GCM) 10K type strain sequencing project: providing services to taxonomists for standard genome sequencing and annotation.</title>
        <authorList>
            <consortium name="The Broad Institute Genomics Platform"/>
            <consortium name="The Broad Institute Genome Sequencing Center for Infectious Disease"/>
            <person name="Wu L."/>
            <person name="Ma J."/>
        </authorList>
    </citation>
    <scope>NUCLEOTIDE SEQUENCE [LARGE SCALE GENOMIC DNA]</scope>
    <source>
        <strain evidence="3 4">JCM 14303</strain>
    </source>
</reference>
<sequence length="388" mass="39958">MSTEHLGTGGVVPGDREKSSAAAGGGTDAARPAAVGNPTAAAGGKSEAAALASAGGLSTAAGGRTEAPARAADGPSTAGRLSGPGPRGRGFEWGAGTGVDLTELRVRHPERVAEAWQQRRRRELVGEDGRLLIVAADHPARGALGVRDDRMAMASRPGLIERLCTALQRPGVDGVLATPDVLEDLLLLGALEGKVVVGSMNRGGLQGSSFELDDRFTAYRSADDIASRRLDGGKMLTRICLDDPGTVATLESSAQAVTELAERKLMAMVEPFWSTRTDGRVSNLLDPDSVIRSVHIAAGLGATSAYTWLKLPVVDELERVMEATTLPTLLLGGDPTVAPEETYASWGKALSLPSVRGLVVGRALLFPPDGDVAAAVDQAATLVHGGAA</sequence>
<feature type="region of interest" description="Disordered" evidence="1">
    <location>
        <begin position="58"/>
        <end position="95"/>
    </location>
</feature>
<feature type="region of interest" description="Disordered" evidence="1">
    <location>
        <begin position="1"/>
        <end position="44"/>
    </location>
</feature>
<dbReference type="SUPFAM" id="SSF51569">
    <property type="entry name" value="Aldolase"/>
    <property type="match status" value="1"/>
</dbReference>
<protein>
    <recommendedName>
        <fullName evidence="2">Cgl0159-like domain-containing protein</fullName>
    </recommendedName>
</protein>
<dbReference type="InterPro" id="IPR054574">
    <property type="entry name" value="Cgl0159_dom"/>
</dbReference>
<dbReference type="EMBL" id="BAAANC010000002">
    <property type="protein sequence ID" value="GAA1526980.1"/>
    <property type="molecule type" value="Genomic_DNA"/>
</dbReference>
<feature type="compositionally biased region" description="Low complexity" evidence="1">
    <location>
        <begin position="28"/>
        <end position="44"/>
    </location>
</feature>
<dbReference type="Proteomes" id="UP001500363">
    <property type="component" value="Unassembled WGS sequence"/>
</dbReference>
<evidence type="ECO:0000256" key="1">
    <source>
        <dbReference type="SAM" id="MobiDB-lite"/>
    </source>
</evidence>
<evidence type="ECO:0000313" key="4">
    <source>
        <dbReference type="Proteomes" id="UP001500363"/>
    </source>
</evidence>
<evidence type="ECO:0000313" key="3">
    <source>
        <dbReference type="EMBL" id="GAA1526980.1"/>
    </source>
</evidence>
<dbReference type="InterPro" id="IPR013785">
    <property type="entry name" value="Aldolase_TIM"/>
</dbReference>
<proteinExistence type="predicted"/>
<feature type="compositionally biased region" description="Gly residues" evidence="1">
    <location>
        <begin position="85"/>
        <end position="95"/>
    </location>
</feature>
<name>A0ABN2ATU6_9ACTN</name>
<dbReference type="Pfam" id="PF22649">
    <property type="entry name" value="Cgl0159"/>
    <property type="match status" value="1"/>
</dbReference>
<accession>A0ABN2ATU6</accession>